<evidence type="ECO:0000313" key="2">
    <source>
        <dbReference type="Proteomes" id="UP000789366"/>
    </source>
</evidence>
<sequence length="84" mass="9424">TLTVSGQISLIGVKWSNLKQNADNAKKLLVEILPDLEKALEEGKFEEMKGIMKGACITSKEVRNEVRSQEAIRKLEFILPGYFS</sequence>
<evidence type="ECO:0000313" key="1">
    <source>
        <dbReference type="EMBL" id="CAG8766850.1"/>
    </source>
</evidence>
<keyword evidence="2" id="KW-1185">Reference proteome</keyword>
<protein>
    <submittedName>
        <fullName evidence="1">5294_t:CDS:1</fullName>
    </submittedName>
</protein>
<reference evidence="1" key="1">
    <citation type="submission" date="2021-06" db="EMBL/GenBank/DDBJ databases">
        <authorList>
            <person name="Kallberg Y."/>
            <person name="Tangrot J."/>
            <person name="Rosling A."/>
        </authorList>
    </citation>
    <scope>NUCLEOTIDE SEQUENCE</scope>
    <source>
        <strain evidence="1">28 12/20/2015</strain>
    </source>
</reference>
<proteinExistence type="predicted"/>
<accession>A0ACA9QW65</accession>
<dbReference type="EMBL" id="CAJVPW010051630">
    <property type="protein sequence ID" value="CAG8766850.1"/>
    <property type="molecule type" value="Genomic_DNA"/>
</dbReference>
<dbReference type="Proteomes" id="UP000789366">
    <property type="component" value="Unassembled WGS sequence"/>
</dbReference>
<organism evidence="1 2">
    <name type="scientific">Cetraspora pellucida</name>
    <dbReference type="NCBI Taxonomy" id="1433469"/>
    <lineage>
        <taxon>Eukaryota</taxon>
        <taxon>Fungi</taxon>
        <taxon>Fungi incertae sedis</taxon>
        <taxon>Mucoromycota</taxon>
        <taxon>Glomeromycotina</taxon>
        <taxon>Glomeromycetes</taxon>
        <taxon>Diversisporales</taxon>
        <taxon>Gigasporaceae</taxon>
        <taxon>Cetraspora</taxon>
    </lineage>
</organism>
<feature type="non-terminal residue" evidence="1">
    <location>
        <position position="1"/>
    </location>
</feature>
<gene>
    <name evidence="1" type="ORF">SPELUC_LOCUS15518</name>
</gene>
<comment type="caution">
    <text evidence="1">The sequence shown here is derived from an EMBL/GenBank/DDBJ whole genome shotgun (WGS) entry which is preliminary data.</text>
</comment>
<name>A0ACA9QW65_9GLOM</name>